<evidence type="ECO:0000313" key="2">
    <source>
        <dbReference type="Proteomes" id="UP000509126"/>
    </source>
</evidence>
<sequence length="74" mass="8242">MEVDAKIALKNFLKDPDSAQIRNQHGFCGEVNSKNSFGGYTGFKRFIASSAIVAIDGENMESSEFQTVWEKFCT</sequence>
<dbReference type="EMBL" id="CP054803">
    <property type="protein sequence ID" value="QKU23068.1"/>
    <property type="molecule type" value="Genomic_DNA"/>
</dbReference>
<organism evidence="1 2">
    <name type="scientific">Acinetobacter lwoffii</name>
    <dbReference type="NCBI Taxonomy" id="28090"/>
    <lineage>
        <taxon>Bacteria</taxon>
        <taxon>Pseudomonadati</taxon>
        <taxon>Pseudomonadota</taxon>
        <taxon>Gammaproteobacteria</taxon>
        <taxon>Moraxellales</taxon>
        <taxon>Moraxellaceae</taxon>
        <taxon>Acinetobacter</taxon>
    </lineage>
</organism>
<gene>
    <name evidence="1" type="ORF">FOB19_12555</name>
</gene>
<reference evidence="1 2" key="1">
    <citation type="submission" date="2019-11" db="EMBL/GenBank/DDBJ databases">
        <title>FDA dAtabase for Regulatory Grade micrObial Sequences (FDA-ARGOS): Supporting development and validation of Infectious Disease Dx tests.</title>
        <authorList>
            <person name="Patel R."/>
            <person name="Rucinski S."/>
            <person name="Tallon L."/>
            <person name="Sadzewicz L."/>
            <person name="Vavikolanu K."/>
            <person name="Mehta A."/>
            <person name="Aluvathingal J."/>
            <person name="Nadendla S."/>
            <person name="Nandy P."/>
            <person name="Geyer C."/>
            <person name="Yan Y."/>
            <person name="Sichtig H."/>
        </authorList>
    </citation>
    <scope>NUCLEOTIDE SEQUENCE [LARGE SCALE GENOMIC DNA]</scope>
    <source>
        <strain evidence="1 2">FDAARGOS_557</strain>
    </source>
</reference>
<protein>
    <submittedName>
        <fullName evidence="1">Uncharacterized protein</fullName>
    </submittedName>
</protein>
<proteinExistence type="predicted"/>
<evidence type="ECO:0000313" key="1">
    <source>
        <dbReference type="EMBL" id="QKU23068.1"/>
    </source>
</evidence>
<dbReference type="AlphaFoldDB" id="A0A6N1MLK2"/>
<dbReference type="Proteomes" id="UP000509126">
    <property type="component" value="Chromosome"/>
</dbReference>
<name>A0A6N1MLK2_ACILW</name>
<accession>A0A6N1MLK2</accession>